<dbReference type="InterPro" id="IPR036866">
    <property type="entry name" value="RibonucZ/Hydroxyglut_hydro"/>
</dbReference>
<feature type="signal peptide" evidence="6">
    <location>
        <begin position="1"/>
        <end position="31"/>
    </location>
</feature>
<organism evidence="8 9">
    <name type="scientific">Dyadobacter endophyticus</name>
    <dbReference type="NCBI Taxonomy" id="1749036"/>
    <lineage>
        <taxon>Bacteria</taxon>
        <taxon>Pseudomonadati</taxon>
        <taxon>Bacteroidota</taxon>
        <taxon>Cytophagia</taxon>
        <taxon>Cytophagales</taxon>
        <taxon>Spirosomataceae</taxon>
        <taxon>Dyadobacter</taxon>
    </lineage>
</organism>
<dbReference type="SUPFAM" id="SSF56281">
    <property type="entry name" value="Metallo-hydrolase/oxidoreductase"/>
    <property type="match status" value="1"/>
</dbReference>
<keyword evidence="4" id="KW-0378">Hydrolase</keyword>
<evidence type="ECO:0000256" key="1">
    <source>
        <dbReference type="ARBA" id="ARBA00001947"/>
    </source>
</evidence>
<dbReference type="InterPro" id="IPR051013">
    <property type="entry name" value="MBL_superfamily_lactonases"/>
</dbReference>
<evidence type="ECO:0000256" key="4">
    <source>
        <dbReference type="ARBA" id="ARBA00022801"/>
    </source>
</evidence>
<comment type="similarity">
    <text evidence="2">Belongs to the metallo-beta-lactamase superfamily.</text>
</comment>
<keyword evidence="5" id="KW-0862">Zinc</keyword>
<feature type="chain" id="PRO_5047517818" evidence="6">
    <location>
        <begin position="32"/>
        <end position="295"/>
    </location>
</feature>
<keyword evidence="9" id="KW-1185">Reference proteome</keyword>
<evidence type="ECO:0000313" key="9">
    <source>
        <dbReference type="Proteomes" id="UP000600214"/>
    </source>
</evidence>
<evidence type="ECO:0000256" key="2">
    <source>
        <dbReference type="ARBA" id="ARBA00007749"/>
    </source>
</evidence>
<sequence length="295" mass="32722">MLRIYRQSLGIRPARIAMLWFLFCIAFSANAQQNNAYEVFAIKFAGTDQPFYEGEWADGAPKDVPVPISFMFWVLKGSNGKNVLVDAGFLPEKVKEEAFFKIAGYIRPDSALLKVGLKAGDITDIIISHPHWDHIGGLGLFPNAQVWMQRLDFQGFVGTAWQKDGNKGGLAKEDVRSVVELNLVGKLNLIDGDNKEILPGIKVFTGSKHTYDSQYVLVNNGKENVIIASDNIWIYYSLDHLAPPSPGGTHDPKGYVDAIRRMKTLVGDPQYILPGHDSRVFERFPSAVKGVAAIK</sequence>
<dbReference type="RefSeq" id="WP_229222923.1">
    <property type="nucleotide sequence ID" value="NZ_BMIA01000003.1"/>
</dbReference>
<name>A0ABQ1Z1H6_9BACT</name>
<proteinExistence type="inferred from homology"/>
<feature type="domain" description="Metallo-beta-lactamase" evidence="7">
    <location>
        <begin position="70"/>
        <end position="276"/>
    </location>
</feature>
<dbReference type="EMBL" id="BMIA01000003">
    <property type="protein sequence ID" value="GGH46697.1"/>
    <property type="molecule type" value="Genomic_DNA"/>
</dbReference>
<dbReference type="PANTHER" id="PTHR42978">
    <property type="entry name" value="QUORUM-QUENCHING LACTONASE YTNP-RELATED-RELATED"/>
    <property type="match status" value="1"/>
</dbReference>
<dbReference type="PANTHER" id="PTHR42978:SF7">
    <property type="entry name" value="METALLO-HYDROLASE RV2300C-RELATED"/>
    <property type="match status" value="1"/>
</dbReference>
<evidence type="ECO:0000259" key="7">
    <source>
        <dbReference type="SMART" id="SM00849"/>
    </source>
</evidence>
<accession>A0ABQ1Z1H6</accession>
<comment type="cofactor">
    <cofactor evidence="1">
        <name>Zn(2+)</name>
        <dbReference type="ChEBI" id="CHEBI:29105"/>
    </cofactor>
</comment>
<evidence type="ECO:0000256" key="6">
    <source>
        <dbReference type="SAM" id="SignalP"/>
    </source>
</evidence>
<dbReference type="Gene3D" id="3.60.15.10">
    <property type="entry name" value="Ribonuclease Z/Hydroxyacylglutathione hydrolase-like"/>
    <property type="match status" value="1"/>
</dbReference>
<dbReference type="InterPro" id="IPR001279">
    <property type="entry name" value="Metallo-B-lactamas"/>
</dbReference>
<evidence type="ECO:0000256" key="5">
    <source>
        <dbReference type="ARBA" id="ARBA00022833"/>
    </source>
</evidence>
<keyword evidence="3" id="KW-0479">Metal-binding</keyword>
<evidence type="ECO:0000313" key="8">
    <source>
        <dbReference type="EMBL" id="GGH46697.1"/>
    </source>
</evidence>
<keyword evidence="6" id="KW-0732">Signal</keyword>
<comment type="caution">
    <text evidence="8">The sequence shown here is derived from an EMBL/GenBank/DDBJ whole genome shotgun (WGS) entry which is preliminary data.</text>
</comment>
<reference evidence="9" key="1">
    <citation type="journal article" date="2019" name="Int. J. Syst. Evol. Microbiol.">
        <title>The Global Catalogue of Microorganisms (GCM) 10K type strain sequencing project: providing services to taxonomists for standard genome sequencing and annotation.</title>
        <authorList>
            <consortium name="The Broad Institute Genomics Platform"/>
            <consortium name="The Broad Institute Genome Sequencing Center for Infectious Disease"/>
            <person name="Wu L."/>
            <person name="Ma J."/>
        </authorList>
    </citation>
    <scope>NUCLEOTIDE SEQUENCE [LARGE SCALE GENOMIC DNA]</scope>
    <source>
        <strain evidence="9">CGMCC 1.15288</strain>
    </source>
</reference>
<dbReference type="SMART" id="SM00849">
    <property type="entry name" value="Lactamase_B"/>
    <property type="match status" value="1"/>
</dbReference>
<dbReference type="Pfam" id="PF00753">
    <property type="entry name" value="Lactamase_B"/>
    <property type="match status" value="1"/>
</dbReference>
<gene>
    <name evidence="8" type="ORF">GCM10007423_46640</name>
</gene>
<protein>
    <submittedName>
        <fullName evidence="8">MBL fold metallo-hydrolase</fullName>
    </submittedName>
</protein>
<dbReference type="Proteomes" id="UP000600214">
    <property type="component" value="Unassembled WGS sequence"/>
</dbReference>
<evidence type="ECO:0000256" key="3">
    <source>
        <dbReference type="ARBA" id="ARBA00022723"/>
    </source>
</evidence>
<dbReference type="CDD" id="cd07729">
    <property type="entry name" value="AHL_lactonase_MBL-fold"/>
    <property type="match status" value="1"/>
</dbReference>